<dbReference type="SUPFAM" id="SSF75471">
    <property type="entry name" value="YhbY-like"/>
    <property type="match status" value="1"/>
</dbReference>
<dbReference type="KEGG" id="mbd:MEBOL_004565"/>
<gene>
    <name evidence="4" type="ORF">MEBOL_004565</name>
</gene>
<sequence>MPLTGKQRRELRALGHHLEPVVIVGQSGVSEGIIGAVNQALHDHELIKVKINEGPEERHEAAEKLAQGAEAELVQLLGRTVLLFKKRDEDSKFPKF</sequence>
<dbReference type="PANTHER" id="PTHR40065:SF3">
    <property type="entry name" value="RNA-BINDING PROTEIN YHBY"/>
    <property type="match status" value="1"/>
</dbReference>
<dbReference type="Proteomes" id="UP000217289">
    <property type="component" value="Chromosome"/>
</dbReference>
<dbReference type="PROSITE" id="PS51295">
    <property type="entry name" value="CRM"/>
    <property type="match status" value="1"/>
</dbReference>
<dbReference type="InterPro" id="IPR035920">
    <property type="entry name" value="YhbY-like_sf"/>
</dbReference>
<dbReference type="EMBL" id="CP022163">
    <property type="protein sequence ID" value="ATB31103.1"/>
    <property type="molecule type" value="Genomic_DNA"/>
</dbReference>
<dbReference type="PANTHER" id="PTHR40065">
    <property type="entry name" value="RNA-BINDING PROTEIN YHBY"/>
    <property type="match status" value="1"/>
</dbReference>
<evidence type="ECO:0000313" key="5">
    <source>
        <dbReference type="Proteomes" id="UP000217289"/>
    </source>
</evidence>
<evidence type="ECO:0000256" key="2">
    <source>
        <dbReference type="PROSITE-ProRule" id="PRU00626"/>
    </source>
</evidence>
<keyword evidence="5" id="KW-1185">Reference proteome</keyword>
<organism evidence="4 5">
    <name type="scientific">Melittangium boletus DSM 14713</name>
    <dbReference type="NCBI Taxonomy" id="1294270"/>
    <lineage>
        <taxon>Bacteria</taxon>
        <taxon>Pseudomonadati</taxon>
        <taxon>Myxococcota</taxon>
        <taxon>Myxococcia</taxon>
        <taxon>Myxococcales</taxon>
        <taxon>Cystobacterineae</taxon>
        <taxon>Archangiaceae</taxon>
        <taxon>Melittangium</taxon>
    </lineage>
</organism>
<dbReference type="AlphaFoldDB" id="A0A250IIP6"/>
<accession>A0A250IIP6</accession>
<keyword evidence="1 2" id="KW-0694">RNA-binding</keyword>
<dbReference type="RefSeq" id="WP_095979474.1">
    <property type="nucleotide sequence ID" value="NZ_CP022163.1"/>
</dbReference>
<evidence type="ECO:0000256" key="1">
    <source>
        <dbReference type="ARBA" id="ARBA00022884"/>
    </source>
</evidence>
<protein>
    <submittedName>
        <fullName evidence="4">RNA-binding protein</fullName>
    </submittedName>
</protein>
<dbReference type="InterPro" id="IPR001890">
    <property type="entry name" value="RNA-binding_CRM"/>
</dbReference>
<dbReference type="SMART" id="SM01103">
    <property type="entry name" value="CRS1_YhbY"/>
    <property type="match status" value="1"/>
</dbReference>
<evidence type="ECO:0000259" key="3">
    <source>
        <dbReference type="PROSITE" id="PS51295"/>
    </source>
</evidence>
<proteinExistence type="predicted"/>
<dbReference type="NCBIfam" id="TIGR00253">
    <property type="entry name" value="RNA_bind_YhbY"/>
    <property type="match status" value="1"/>
</dbReference>
<evidence type="ECO:0000313" key="4">
    <source>
        <dbReference type="EMBL" id="ATB31103.1"/>
    </source>
</evidence>
<reference evidence="4 5" key="1">
    <citation type="submission" date="2017-06" db="EMBL/GenBank/DDBJ databases">
        <authorList>
            <person name="Kim H.J."/>
            <person name="Triplett B.A."/>
        </authorList>
    </citation>
    <scope>NUCLEOTIDE SEQUENCE [LARGE SCALE GENOMIC DNA]</scope>
    <source>
        <strain evidence="4 5">DSM 14713</strain>
    </source>
</reference>
<feature type="domain" description="CRM" evidence="3">
    <location>
        <begin position="1"/>
        <end position="96"/>
    </location>
</feature>
<dbReference type="InterPro" id="IPR017924">
    <property type="entry name" value="RNA-binding_YhbY"/>
</dbReference>
<dbReference type="GO" id="GO:0003723">
    <property type="term" value="F:RNA binding"/>
    <property type="evidence" value="ECO:0007669"/>
    <property type="project" value="UniProtKB-UniRule"/>
</dbReference>
<dbReference type="InterPro" id="IPR051925">
    <property type="entry name" value="RNA-binding_domain"/>
</dbReference>
<dbReference type="OrthoDB" id="9797519at2"/>
<name>A0A250IIP6_9BACT</name>
<dbReference type="Pfam" id="PF01985">
    <property type="entry name" value="CRS1_YhbY"/>
    <property type="match status" value="1"/>
</dbReference>
<dbReference type="Gene3D" id="3.30.110.60">
    <property type="entry name" value="YhbY-like"/>
    <property type="match status" value="1"/>
</dbReference>